<feature type="transmembrane region" description="Helical" evidence="5">
    <location>
        <begin position="167"/>
        <end position="186"/>
    </location>
</feature>
<evidence type="ECO:0000256" key="1">
    <source>
        <dbReference type="ARBA" id="ARBA00004141"/>
    </source>
</evidence>
<evidence type="ECO:0000259" key="6">
    <source>
        <dbReference type="Pfam" id="PF01694"/>
    </source>
</evidence>
<comment type="subcellular location">
    <subcellularLocation>
        <location evidence="1">Membrane</location>
        <topology evidence="1">Multi-pass membrane protein</topology>
    </subcellularLocation>
</comment>
<reference evidence="7 8" key="1">
    <citation type="submission" date="2016-10" db="EMBL/GenBank/DDBJ databases">
        <title>Pseudoalteromonas amylolytica sp. nov., isolated from the surface seawater.</title>
        <authorList>
            <person name="Wu Y.-H."/>
            <person name="Cheng H."/>
            <person name="Jin X.-B."/>
            <person name="Wang C.-S."/>
            <person name="Xu X.-W."/>
        </authorList>
    </citation>
    <scope>NUCLEOTIDE SEQUENCE [LARGE SCALE GENOMIC DNA]</scope>
    <source>
        <strain evidence="7 8">JCM 12483</strain>
    </source>
</reference>
<dbReference type="PANTHER" id="PTHR43066">
    <property type="entry name" value="RHOMBOID-RELATED PROTEIN"/>
    <property type="match status" value="1"/>
</dbReference>
<organism evidence="7 8">
    <name type="scientific">Pseudoalteromonas byunsanensis</name>
    <dbReference type="NCBI Taxonomy" id="327939"/>
    <lineage>
        <taxon>Bacteria</taxon>
        <taxon>Pseudomonadati</taxon>
        <taxon>Pseudomonadota</taxon>
        <taxon>Gammaproteobacteria</taxon>
        <taxon>Alteromonadales</taxon>
        <taxon>Pseudoalteromonadaceae</taxon>
        <taxon>Pseudoalteromonas</taxon>
    </lineage>
</organism>
<dbReference type="Proteomes" id="UP000180253">
    <property type="component" value="Unassembled WGS sequence"/>
</dbReference>
<proteinExistence type="predicted"/>
<evidence type="ECO:0000313" key="8">
    <source>
        <dbReference type="Proteomes" id="UP000180253"/>
    </source>
</evidence>
<dbReference type="GO" id="GO:0004252">
    <property type="term" value="F:serine-type endopeptidase activity"/>
    <property type="evidence" value="ECO:0007669"/>
    <property type="project" value="InterPro"/>
</dbReference>
<evidence type="ECO:0000256" key="5">
    <source>
        <dbReference type="SAM" id="Phobius"/>
    </source>
</evidence>
<dbReference type="SUPFAM" id="SSF144091">
    <property type="entry name" value="Rhomboid-like"/>
    <property type="match status" value="1"/>
</dbReference>
<dbReference type="InterPro" id="IPR022764">
    <property type="entry name" value="Peptidase_S54_rhomboid_dom"/>
</dbReference>
<feature type="domain" description="Peptidase S54 rhomboid" evidence="6">
    <location>
        <begin position="42"/>
        <end position="186"/>
    </location>
</feature>
<dbReference type="NCBIfam" id="TIGR03902">
    <property type="entry name" value="rhom_GG_sort"/>
    <property type="match status" value="1"/>
</dbReference>
<dbReference type="RefSeq" id="WP_070990564.1">
    <property type="nucleotide sequence ID" value="NZ_CBCSHD010000001.1"/>
</dbReference>
<gene>
    <name evidence="7" type="ORF">BIW53_04190</name>
</gene>
<keyword evidence="8" id="KW-1185">Reference proteome</keyword>
<evidence type="ECO:0000256" key="2">
    <source>
        <dbReference type="ARBA" id="ARBA00022692"/>
    </source>
</evidence>
<dbReference type="OrthoDB" id="196054at2"/>
<dbReference type="STRING" id="327939.BIW53_04190"/>
<keyword evidence="4 5" id="KW-0472">Membrane</keyword>
<name>A0A1S1NAV9_9GAMM</name>
<evidence type="ECO:0000256" key="4">
    <source>
        <dbReference type="ARBA" id="ARBA00023136"/>
    </source>
</evidence>
<keyword evidence="3 5" id="KW-1133">Transmembrane helix</keyword>
<feature type="transmembrane region" description="Helical" evidence="5">
    <location>
        <begin position="82"/>
        <end position="101"/>
    </location>
</feature>
<dbReference type="InterPro" id="IPR023826">
    <property type="entry name" value="Rhom-like_SP_proteobac"/>
</dbReference>
<feature type="transmembrane region" description="Helical" evidence="5">
    <location>
        <begin position="55"/>
        <end position="75"/>
    </location>
</feature>
<dbReference type="Pfam" id="PF01694">
    <property type="entry name" value="Rhomboid"/>
    <property type="match status" value="1"/>
</dbReference>
<evidence type="ECO:0000256" key="3">
    <source>
        <dbReference type="ARBA" id="ARBA00022989"/>
    </source>
</evidence>
<feature type="transmembrane region" description="Helical" evidence="5">
    <location>
        <begin position="12"/>
        <end position="35"/>
    </location>
</feature>
<accession>A0A1S1NAV9</accession>
<keyword evidence="2 5" id="KW-0812">Transmembrane</keyword>
<dbReference type="EMBL" id="MNAN01000026">
    <property type="protein sequence ID" value="OHU96535.1"/>
    <property type="molecule type" value="Genomic_DNA"/>
</dbReference>
<protein>
    <submittedName>
        <fullName evidence="7">Rhombosortase</fullName>
    </submittedName>
</protein>
<comment type="caution">
    <text evidence="7">The sequence shown here is derived from an EMBL/GenBank/DDBJ whole genome shotgun (WGS) entry which is preliminary data.</text>
</comment>
<dbReference type="InterPro" id="IPR035952">
    <property type="entry name" value="Rhomboid-like_sf"/>
</dbReference>
<sequence>MIDLPLQKQYILPPLLLISICTLLMLIDANSWLAFDRSLVEQQWWRIFTGQFMHTNWTHLGLNALGVVFIWILHAEHRSMPTYLYHIVFLALWTGVGIWLFCPDIKIYTGLSGLLHGVIIWGALKDIQVGMKTGALLFIGVWVKLIWEQIQGPSPEVGALIDSRVAIEAHLIGAVGGLVLSFTILYQRLINACSNSH</sequence>
<feature type="transmembrane region" description="Helical" evidence="5">
    <location>
        <begin position="107"/>
        <end position="124"/>
    </location>
</feature>
<dbReference type="Gene3D" id="1.20.1540.10">
    <property type="entry name" value="Rhomboid-like"/>
    <property type="match status" value="1"/>
</dbReference>
<dbReference type="GO" id="GO:0016020">
    <property type="term" value="C:membrane"/>
    <property type="evidence" value="ECO:0007669"/>
    <property type="project" value="UniProtKB-SubCell"/>
</dbReference>
<evidence type="ECO:0000313" key="7">
    <source>
        <dbReference type="EMBL" id="OHU96535.1"/>
    </source>
</evidence>
<dbReference type="AlphaFoldDB" id="A0A1S1NAV9"/>